<dbReference type="RefSeq" id="XP_013244196.1">
    <property type="nucleotide sequence ID" value="XM_013388742.1"/>
</dbReference>
<keyword evidence="2" id="KW-1185">Reference proteome</keyword>
<accession>A0A066WCN1</accession>
<proteinExistence type="predicted"/>
<evidence type="ECO:0000313" key="2">
    <source>
        <dbReference type="Proteomes" id="UP000027361"/>
    </source>
</evidence>
<dbReference type="Proteomes" id="UP000027361">
    <property type="component" value="Unassembled WGS sequence"/>
</dbReference>
<dbReference type="InParanoid" id="A0A066WCN1"/>
<dbReference type="EMBL" id="JMSN01000024">
    <property type="protein sequence ID" value="KDN48540.1"/>
    <property type="molecule type" value="Genomic_DNA"/>
</dbReference>
<name>A0A066WCN1_TILAU</name>
<organism evidence="1 2">
    <name type="scientific">Tilletiaria anomala (strain ATCC 24038 / CBS 436.72 / UBC 951)</name>
    <dbReference type="NCBI Taxonomy" id="1037660"/>
    <lineage>
        <taxon>Eukaryota</taxon>
        <taxon>Fungi</taxon>
        <taxon>Dikarya</taxon>
        <taxon>Basidiomycota</taxon>
        <taxon>Ustilaginomycotina</taxon>
        <taxon>Exobasidiomycetes</taxon>
        <taxon>Georgefischeriales</taxon>
        <taxon>Tilletiariaceae</taxon>
        <taxon>Tilletiaria</taxon>
    </lineage>
</organism>
<dbReference type="HOGENOM" id="CLU_3070355_0_0_1"/>
<dbReference type="STRING" id="1037660.A0A066WCN1"/>
<evidence type="ECO:0000313" key="1">
    <source>
        <dbReference type="EMBL" id="KDN48540.1"/>
    </source>
</evidence>
<sequence length="53" mass="5973">MIMRTLCLDFSKAESSIANMMRSNTNATTQTYLIGPRLLVSPVTLHNVMDWKA</sequence>
<protein>
    <submittedName>
        <fullName evidence="1">Uncharacterized protein</fullName>
    </submittedName>
</protein>
<comment type="caution">
    <text evidence="1">The sequence shown here is derived from an EMBL/GenBank/DDBJ whole genome shotgun (WGS) entry which is preliminary data.</text>
</comment>
<dbReference type="OrthoDB" id="10070917at2759"/>
<dbReference type="AlphaFoldDB" id="A0A066WCN1"/>
<dbReference type="GeneID" id="25264178"/>
<gene>
    <name evidence="1" type="ORF">K437DRAFT_255518</name>
</gene>
<reference evidence="1 2" key="1">
    <citation type="submission" date="2014-05" db="EMBL/GenBank/DDBJ databases">
        <title>Draft genome sequence of a rare smut relative, Tilletiaria anomala UBC 951.</title>
        <authorList>
            <consortium name="DOE Joint Genome Institute"/>
            <person name="Toome M."/>
            <person name="Kuo A."/>
            <person name="Henrissat B."/>
            <person name="Lipzen A."/>
            <person name="Tritt A."/>
            <person name="Yoshinaga Y."/>
            <person name="Zane M."/>
            <person name="Barry K."/>
            <person name="Grigoriev I.V."/>
            <person name="Spatafora J.W."/>
            <person name="Aimea M.C."/>
        </authorList>
    </citation>
    <scope>NUCLEOTIDE SEQUENCE [LARGE SCALE GENOMIC DNA]</scope>
    <source>
        <strain evidence="1 2">UBC 951</strain>
    </source>
</reference>